<organism evidence="2 3">
    <name type="scientific">Ascobolus immersus RN42</name>
    <dbReference type="NCBI Taxonomy" id="1160509"/>
    <lineage>
        <taxon>Eukaryota</taxon>
        <taxon>Fungi</taxon>
        <taxon>Dikarya</taxon>
        <taxon>Ascomycota</taxon>
        <taxon>Pezizomycotina</taxon>
        <taxon>Pezizomycetes</taxon>
        <taxon>Pezizales</taxon>
        <taxon>Ascobolaceae</taxon>
        <taxon>Ascobolus</taxon>
    </lineage>
</organism>
<evidence type="ECO:0000313" key="2">
    <source>
        <dbReference type="EMBL" id="RPA77809.1"/>
    </source>
</evidence>
<feature type="region of interest" description="Disordered" evidence="1">
    <location>
        <begin position="1"/>
        <end position="21"/>
    </location>
</feature>
<keyword evidence="3" id="KW-1185">Reference proteome</keyword>
<feature type="compositionally biased region" description="Basic residues" evidence="1">
    <location>
        <begin position="313"/>
        <end position="324"/>
    </location>
</feature>
<name>A0A3N4HVW9_ASCIM</name>
<feature type="compositionally biased region" description="Polar residues" evidence="1">
    <location>
        <begin position="259"/>
        <end position="268"/>
    </location>
</feature>
<gene>
    <name evidence="2" type="ORF">BJ508DRAFT_163470</name>
</gene>
<evidence type="ECO:0000256" key="1">
    <source>
        <dbReference type="SAM" id="MobiDB-lite"/>
    </source>
</evidence>
<evidence type="ECO:0000313" key="3">
    <source>
        <dbReference type="Proteomes" id="UP000275078"/>
    </source>
</evidence>
<protein>
    <submittedName>
        <fullName evidence="2">Uncharacterized protein</fullName>
    </submittedName>
</protein>
<dbReference type="EMBL" id="ML119720">
    <property type="protein sequence ID" value="RPA77809.1"/>
    <property type="molecule type" value="Genomic_DNA"/>
</dbReference>
<feature type="compositionally biased region" description="Basic residues" evidence="1">
    <location>
        <begin position="293"/>
        <end position="303"/>
    </location>
</feature>
<proteinExistence type="predicted"/>
<dbReference type="Proteomes" id="UP000275078">
    <property type="component" value="Unassembled WGS sequence"/>
</dbReference>
<sequence>MGTTLPFRSTEPEDDYQGCSAPPTDENWVVFPLEFDPIAGTVVSSEPSVPSDPSLGSLCDVAAPVWNMTYLQGSTSHFEAQQTMPIRGHHGWASSMNAFEFQLDQEPVSNDLYYWDSEASNTSFSELQSLVNRDTSTSQMIYGDPTTPVDSFSSTFLGAELLSGYTQISASDALEDSSTGPVYYSDLPSDTVNIGESLGQLGPTARPFDSTNYIPDQSFGGASGEALVSSSQPFSYEDGGTCLDNAFPPGVKVMELLETPSQGIPSITPSSVKRKSRSSPSPEPDRAEPIPAKKSKSRRKKKDSRTDQSPCLHCKRRKVAVSAL</sequence>
<accession>A0A3N4HVW9</accession>
<reference evidence="2 3" key="1">
    <citation type="journal article" date="2018" name="Nat. Ecol. Evol.">
        <title>Pezizomycetes genomes reveal the molecular basis of ectomycorrhizal truffle lifestyle.</title>
        <authorList>
            <person name="Murat C."/>
            <person name="Payen T."/>
            <person name="Noel B."/>
            <person name="Kuo A."/>
            <person name="Morin E."/>
            <person name="Chen J."/>
            <person name="Kohler A."/>
            <person name="Krizsan K."/>
            <person name="Balestrini R."/>
            <person name="Da Silva C."/>
            <person name="Montanini B."/>
            <person name="Hainaut M."/>
            <person name="Levati E."/>
            <person name="Barry K.W."/>
            <person name="Belfiori B."/>
            <person name="Cichocki N."/>
            <person name="Clum A."/>
            <person name="Dockter R.B."/>
            <person name="Fauchery L."/>
            <person name="Guy J."/>
            <person name="Iotti M."/>
            <person name="Le Tacon F."/>
            <person name="Lindquist E.A."/>
            <person name="Lipzen A."/>
            <person name="Malagnac F."/>
            <person name="Mello A."/>
            <person name="Molinier V."/>
            <person name="Miyauchi S."/>
            <person name="Poulain J."/>
            <person name="Riccioni C."/>
            <person name="Rubini A."/>
            <person name="Sitrit Y."/>
            <person name="Splivallo R."/>
            <person name="Traeger S."/>
            <person name="Wang M."/>
            <person name="Zifcakova L."/>
            <person name="Wipf D."/>
            <person name="Zambonelli A."/>
            <person name="Paolocci F."/>
            <person name="Nowrousian M."/>
            <person name="Ottonello S."/>
            <person name="Baldrian P."/>
            <person name="Spatafora J.W."/>
            <person name="Henrissat B."/>
            <person name="Nagy L.G."/>
            <person name="Aury J.M."/>
            <person name="Wincker P."/>
            <person name="Grigoriev I.V."/>
            <person name="Bonfante P."/>
            <person name="Martin F.M."/>
        </authorList>
    </citation>
    <scope>NUCLEOTIDE SEQUENCE [LARGE SCALE GENOMIC DNA]</scope>
    <source>
        <strain evidence="2 3">RN42</strain>
    </source>
</reference>
<dbReference type="AlphaFoldDB" id="A0A3N4HVW9"/>
<feature type="region of interest" description="Disordered" evidence="1">
    <location>
        <begin position="259"/>
        <end position="324"/>
    </location>
</feature>
<feature type="region of interest" description="Disordered" evidence="1">
    <location>
        <begin position="196"/>
        <end position="231"/>
    </location>
</feature>